<dbReference type="PANTHER" id="PTHR48081">
    <property type="entry name" value="AB HYDROLASE SUPERFAMILY PROTEIN C4A8.06C"/>
    <property type="match status" value="1"/>
</dbReference>
<dbReference type="EMBL" id="QJHK01000003">
    <property type="protein sequence ID" value="PXY41795.1"/>
    <property type="molecule type" value="Genomic_DNA"/>
</dbReference>
<dbReference type="InterPro" id="IPR050300">
    <property type="entry name" value="GDXG_lipolytic_enzyme"/>
</dbReference>
<evidence type="ECO:0000313" key="4">
    <source>
        <dbReference type="EMBL" id="PXY41795.1"/>
    </source>
</evidence>
<proteinExistence type="predicted"/>
<accession>A0A2V4BRY3</accession>
<sequence>MKNKQLFLLVLFAIVQMQAQEFIPLWTKYKMPNSKGLVVKDSINNERVMQVGTPGIHAFFTSNQENKGAAVLIIPGGGYHHLSYNISGFQLAKWFNTMGINAFVLTHRLPISPDIIEREKAPLQDAERAMRIIRKNAGNWKIDTNKIGVMGCSAGGHLAASLGTIKDDFSLIGDEYDPYSFKPDFMILISPVIDMGKESHKGSFENLLGSNPSPELIKKYSLQFQVSDYTPPTFIAHAFNDKTVSPKNSLLFYDALLANKIPSSLHIFNQGGHAIALRNNPGSANLWTGICEMWLMEMNILKN</sequence>
<dbReference type="SUPFAM" id="SSF53474">
    <property type="entry name" value="alpha/beta-Hydrolases"/>
    <property type="match status" value="1"/>
</dbReference>
<evidence type="ECO:0000256" key="2">
    <source>
        <dbReference type="SAM" id="SignalP"/>
    </source>
</evidence>
<dbReference type="Pfam" id="PF20434">
    <property type="entry name" value="BD-FAE"/>
    <property type="match status" value="1"/>
</dbReference>
<feature type="chain" id="PRO_5016101331" evidence="2">
    <location>
        <begin position="20"/>
        <end position="303"/>
    </location>
</feature>
<feature type="signal peptide" evidence="2">
    <location>
        <begin position="1"/>
        <end position="19"/>
    </location>
</feature>
<protein>
    <submittedName>
        <fullName evidence="4">Alpha/beta hydrolase</fullName>
    </submittedName>
</protein>
<dbReference type="InterPro" id="IPR029058">
    <property type="entry name" value="AB_hydrolase_fold"/>
</dbReference>
<keyword evidence="1 4" id="KW-0378">Hydrolase</keyword>
<gene>
    <name evidence="4" type="ORF">DMB65_04305</name>
</gene>
<dbReference type="AlphaFoldDB" id="A0A2V4BRY3"/>
<evidence type="ECO:0000256" key="1">
    <source>
        <dbReference type="ARBA" id="ARBA00022801"/>
    </source>
</evidence>
<organism evidence="4 5">
    <name type="scientific">Flavobacterium cheongpyeongense</name>
    <dbReference type="NCBI Taxonomy" id="2212651"/>
    <lineage>
        <taxon>Bacteria</taxon>
        <taxon>Pseudomonadati</taxon>
        <taxon>Bacteroidota</taxon>
        <taxon>Flavobacteriia</taxon>
        <taxon>Flavobacteriales</taxon>
        <taxon>Flavobacteriaceae</taxon>
        <taxon>Flavobacterium</taxon>
    </lineage>
</organism>
<dbReference type="Proteomes" id="UP000247903">
    <property type="component" value="Unassembled WGS sequence"/>
</dbReference>
<dbReference type="InterPro" id="IPR049492">
    <property type="entry name" value="BD-FAE-like_dom"/>
</dbReference>
<evidence type="ECO:0000259" key="3">
    <source>
        <dbReference type="Pfam" id="PF20434"/>
    </source>
</evidence>
<dbReference type="RefSeq" id="WP_110305450.1">
    <property type="nucleotide sequence ID" value="NZ_QJHK01000003.1"/>
</dbReference>
<evidence type="ECO:0000313" key="5">
    <source>
        <dbReference type="Proteomes" id="UP000247903"/>
    </source>
</evidence>
<dbReference type="PANTHER" id="PTHR48081:SF6">
    <property type="entry name" value="PEPTIDASE S9 PROLYL OLIGOPEPTIDASE CATALYTIC DOMAIN-CONTAINING PROTEIN"/>
    <property type="match status" value="1"/>
</dbReference>
<dbReference type="GO" id="GO:0016787">
    <property type="term" value="F:hydrolase activity"/>
    <property type="evidence" value="ECO:0007669"/>
    <property type="project" value="UniProtKB-KW"/>
</dbReference>
<keyword evidence="5" id="KW-1185">Reference proteome</keyword>
<reference evidence="4 5" key="1">
    <citation type="submission" date="2018-05" db="EMBL/GenBank/DDBJ databases">
        <title>Flavobacterium sp. strain IMCC34759, incomplete genome.</title>
        <authorList>
            <person name="Joung Y."/>
            <person name="Cho J."/>
        </authorList>
    </citation>
    <scope>NUCLEOTIDE SEQUENCE [LARGE SCALE GENOMIC DNA]</scope>
    <source>
        <strain evidence="4 5">IMCC34759</strain>
    </source>
</reference>
<name>A0A2V4BRY3_9FLAO</name>
<dbReference type="OrthoDB" id="9794725at2"/>
<dbReference type="Gene3D" id="3.40.50.1820">
    <property type="entry name" value="alpha/beta hydrolase"/>
    <property type="match status" value="1"/>
</dbReference>
<comment type="caution">
    <text evidence="4">The sequence shown here is derived from an EMBL/GenBank/DDBJ whole genome shotgun (WGS) entry which is preliminary data.</text>
</comment>
<feature type="domain" description="BD-FAE-like" evidence="3">
    <location>
        <begin position="62"/>
        <end position="256"/>
    </location>
</feature>
<keyword evidence="2" id="KW-0732">Signal</keyword>